<reference evidence="3" key="1">
    <citation type="journal article" date="2019" name="Gigascience">
        <title>De novo genome assembly of the endangered Acer yangbiense, a plant species with extremely small populations endemic to Yunnan Province, China.</title>
        <authorList>
            <person name="Yang J."/>
            <person name="Wariss H.M."/>
            <person name="Tao L."/>
            <person name="Zhang R."/>
            <person name="Yun Q."/>
            <person name="Hollingsworth P."/>
            <person name="Dao Z."/>
            <person name="Luo G."/>
            <person name="Guo H."/>
            <person name="Ma Y."/>
            <person name="Sun W."/>
        </authorList>
    </citation>
    <scope>NUCLEOTIDE SEQUENCE [LARGE SCALE GENOMIC DNA]</scope>
    <source>
        <strain evidence="3">cv. Malutang</strain>
    </source>
</reference>
<evidence type="ECO:0000313" key="2">
    <source>
        <dbReference type="EMBL" id="TXG49035.1"/>
    </source>
</evidence>
<evidence type="ECO:0000256" key="1">
    <source>
        <dbReference type="SAM" id="MobiDB-lite"/>
    </source>
</evidence>
<feature type="compositionally biased region" description="Low complexity" evidence="1">
    <location>
        <begin position="32"/>
        <end position="41"/>
    </location>
</feature>
<comment type="caution">
    <text evidence="2">The sequence shown here is derived from an EMBL/GenBank/DDBJ whole genome shotgun (WGS) entry which is preliminary data.</text>
</comment>
<dbReference type="EMBL" id="VAHF01000012">
    <property type="protein sequence ID" value="TXG49035.1"/>
    <property type="molecule type" value="Genomic_DNA"/>
</dbReference>
<dbReference type="PANTHER" id="PTHR13445">
    <property type="entry name" value="TUMOR SUPPRESSING SUBTRANSFERABLE CANDIDATE 4 TSSC4"/>
    <property type="match status" value="1"/>
</dbReference>
<organism evidence="2 3">
    <name type="scientific">Acer yangbiense</name>
    <dbReference type="NCBI Taxonomy" id="1000413"/>
    <lineage>
        <taxon>Eukaryota</taxon>
        <taxon>Viridiplantae</taxon>
        <taxon>Streptophyta</taxon>
        <taxon>Embryophyta</taxon>
        <taxon>Tracheophyta</taxon>
        <taxon>Spermatophyta</taxon>
        <taxon>Magnoliopsida</taxon>
        <taxon>eudicotyledons</taxon>
        <taxon>Gunneridae</taxon>
        <taxon>Pentapetalae</taxon>
        <taxon>rosids</taxon>
        <taxon>malvids</taxon>
        <taxon>Sapindales</taxon>
        <taxon>Sapindaceae</taxon>
        <taxon>Hippocastanoideae</taxon>
        <taxon>Acereae</taxon>
        <taxon>Acer</taxon>
    </lineage>
</organism>
<dbReference type="OrthoDB" id="1906282at2759"/>
<protein>
    <submittedName>
        <fullName evidence="2">Uncharacterized protein</fullName>
    </submittedName>
</protein>
<dbReference type="Proteomes" id="UP000323000">
    <property type="component" value="Chromosome 12"/>
</dbReference>
<feature type="compositionally biased region" description="Acidic residues" evidence="1">
    <location>
        <begin position="91"/>
        <end position="103"/>
    </location>
</feature>
<feature type="compositionally biased region" description="Basic residues" evidence="1">
    <location>
        <begin position="75"/>
        <end position="85"/>
    </location>
</feature>
<proteinExistence type="predicted"/>
<sequence length="436" mass="48360">MESTESMDGSFRVRVEKIFGSLSPAPAPAPAPSAASPWSLSDDAVEKREWRREDKDASSSRDETPCSSSFDGLFSKKKKDRRQRSARRDLGDDDVDGDDDYEDDGSRDMDSEEWEIRSSIGLDNTLDNEDEEDEFDIVASGKENAGERLYMNDITDRGSYLNLHNVIPNSLNDAKKDLRANLLAARIRLKEDEVEAGKLNVSRPETFTEVKESHAKASEGTVRPKPILKRKDNSSESKPQKRVRFDPDCKSDCDQVSEIFKHPIGTSSMNATDSDDGSKLTDKTSRVPDYILNPSKYTRYSFDSSSEFDEGSNTKACTDLLELIKRSKGKELGREVDNSSGDLPKSVKFIPKKKGGDAKAVNVSSENNESKEDDGKQSLPRAAGFLVGIAAVESQDSEVTAYEEIEPETNAAGESARSQKPLRKYRTQSRSDDSDS</sequence>
<feature type="region of interest" description="Disordered" evidence="1">
    <location>
        <begin position="396"/>
        <end position="436"/>
    </location>
</feature>
<feature type="compositionally biased region" description="Basic and acidic residues" evidence="1">
    <location>
        <begin position="276"/>
        <end position="285"/>
    </location>
</feature>
<accession>A0A5C7GX35</accession>
<dbReference type="Pfam" id="PF15264">
    <property type="entry name" value="TSSC4"/>
    <property type="match status" value="1"/>
</dbReference>
<feature type="compositionally biased region" description="Basic and acidic residues" evidence="1">
    <location>
        <begin position="207"/>
        <end position="217"/>
    </location>
</feature>
<feature type="region of interest" description="Disordered" evidence="1">
    <location>
        <begin position="22"/>
        <end position="132"/>
    </location>
</feature>
<feature type="compositionally biased region" description="Basic and acidic residues" evidence="1">
    <location>
        <begin position="229"/>
        <end position="249"/>
    </location>
</feature>
<dbReference type="AlphaFoldDB" id="A0A5C7GX35"/>
<gene>
    <name evidence="2" type="ORF">EZV62_024910</name>
</gene>
<feature type="region of interest" description="Disordered" evidence="1">
    <location>
        <begin position="207"/>
        <end position="249"/>
    </location>
</feature>
<evidence type="ECO:0000313" key="3">
    <source>
        <dbReference type="Proteomes" id="UP000323000"/>
    </source>
</evidence>
<keyword evidence="3" id="KW-1185">Reference proteome</keyword>
<feature type="compositionally biased region" description="Basic and acidic residues" evidence="1">
    <location>
        <begin position="44"/>
        <end position="64"/>
    </location>
</feature>
<dbReference type="InterPro" id="IPR029338">
    <property type="entry name" value="TSSC4"/>
</dbReference>
<name>A0A5C7GX35_9ROSI</name>
<feature type="region of interest" description="Disordered" evidence="1">
    <location>
        <begin position="331"/>
        <end position="379"/>
    </location>
</feature>
<dbReference type="PANTHER" id="PTHR13445:SF5">
    <property type="entry name" value="PROTEIN TSSC4"/>
    <property type="match status" value="1"/>
</dbReference>
<feature type="region of interest" description="Disordered" evidence="1">
    <location>
        <begin position="264"/>
        <end position="285"/>
    </location>
</feature>